<dbReference type="GO" id="GO:0043022">
    <property type="term" value="F:ribosome binding"/>
    <property type="evidence" value="ECO:0007669"/>
    <property type="project" value="InterPro"/>
</dbReference>
<dbReference type="InterPro" id="IPR036869">
    <property type="entry name" value="J_dom_sf"/>
</dbReference>
<protein>
    <recommendedName>
        <fullName evidence="6">DnaJ homolog subfamily C member 2</fullName>
    </recommendedName>
</protein>
<dbReference type="Gene3D" id="1.10.287.110">
    <property type="entry name" value="DnaJ domain"/>
    <property type="match status" value="1"/>
</dbReference>
<dbReference type="PROSITE" id="PS00636">
    <property type="entry name" value="DNAJ_1"/>
    <property type="match status" value="1"/>
</dbReference>
<dbReference type="Pfam" id="PF00226">
    <property type="entry name" value="DnaJ"/>
    <property type="match status" value="1"/>
</dbReference>
<dbReference type="CDD" id="cd06257">
    <property type="entry name" value="DnaJ"/>
    <property type="match status" value="1"/>
</dbReference>
<dbReference type="SMART" id="SM00717">
    <property type="entry name" value="SANT"/>
    <property type="match status" value="2"/>
</dbReference>
<feature type="domain" description="J" evidence="3">
    <location>
        <begin position="89"/>
        <end position="162"/>
    </location>
</feature>
<dbReference type="PRINTS" id="PR00625">
    <property type="entry name" value="JDOMAIN"/>
</dbReference>
<dbReference type="GO" id="GO:0006450">
    <property type="term" value="P:regulation of translational fidelity"/>
    <property type="evidence" value="ECO:0007669"/>
    <property type="project" value="InterPro"/>
</dbReference>
<evidence type="ECO:0000256" key="1">
    <source>
        <dbReference type="SAM" id="Coils"/>
    </source>
</evidence>
<feature type="coiled-coil region" evidence="1">
    <location>
        <begin position="247"/>
        <end position="339"/>
    </location>
</feature>
<evidence type="ECO:0000256" key="2">
    <source>
        <dbReference type="SAM" id="MobiDB-lite"/>
    </source>
</evidence>
<dbReference type="GO" id="GO:0051083">
    <property type="term" value="P:'de novo' cotranslational protein folding"/>
    <property type="evidence" value="ECO:0007669"/>
    <property type="project" value="InterPro"/>
</dbReference>
<dbReference type="Gene3D" id="1.10.10.60">
    <property type="entry name" value="Homeodomain-like"/>
    <property type="match status" value="2"/>
</dbReference>
<sequence length="588" mass="67774">MVLLLRAAIDGEISSSDGVEVVCGYAQLLRKNIEHAGSAYQDRLVNGPPEDENSSSEKVDDGTGGQEPDTDNVDPHWELKKVLARPEEDFYELLGLEELRWRATEDDIRKAFRKISLKYHPDKVGDVGESGREAAEEYYKKILSAYELLSDKKKRAAYDSVDEVDDSIPTEAEVNAGGFYEKLSRVFDTNARWSENRMPRLGDDETAYEEVDRFYDAWFRFKSWREFTLNQEYDPDQADCREERRWMERQNAKVARVAKQAENARIRKLVELAYKNDPRLKRRREEEKRIKEQAKEEKKKRYEEAQRAIQLEQEQAQKKKEEEEAKLKEKALIEKKERDKQKRLLRKTKQRVREAAQPTTVDSIELTAMLEEICNELQQMELNTFAETLESTEEQNLEKAIRSEKARILKRASEDQARRAAQRGNGLSKNKKADDVPWTEEEKSMLSKALAKFPGGTRDRWERVAEFVQTKNAAQCLAKVNSSKTARSQSVAAKTQRPEEGKRVSGSPRKDVAVLSDGPPNSFNFSKKQQAALEAALKQCPPSLGDARWTKVAEKVSQKTADQCEGRYKELVTFFKQKKEAQQKGQQK</sequence>
<dbReference type="SUPFAM" id="SSF46565">
    <property type="entry name" value="Chaperone J-domain"/>
    <property type="match status" value="1"/>
</dbReference>
<evidence type="ECO:0000259" key="4">
    <source>
        <dbReference type="PROSITE" id="PS50090"/>
    </source>
</evidence>
<name>A0A7S2ZP07_9RHOD</name>
<feature type="region of interest" description="Disordered" evidence="2">
    <location>
        <begin position="42"/>
        <end position="75"/>
    </location>
</feature>
<dbReference type="InterPro" id="IPR054076">
    <property type="entry name" value="ZUO1-like_ZHD"/>
</dbReference>
<keyword evidence="1" id="KW-0175">Coiled coil</keyword>
<feature type="compositionally biased region" description="Polar residues" evidence="2">
    <location>
        <begin position="480"/>
        <end position="493"/>
    </location>
</feature>
<dbReference type="Pfam" id="PF21884">
    <property type="entry name" value="ZUO1-like_ZHD"/>
    <property type="match status" value="1"/>
</dbReference>
<proteinExistence type="predicted"/>
<feature type="compositionally biased region" description="Basic and acidic residues" evidence="2">
    <location>
        <begin position="431"/>
        <end position="441"/>
    </location>
</feature>
<dbReference type="PROSITE" id="PS50076">
    <property type="entry name" value="DNAJ_2"/>
    <property type="match status" value="1"/>
</dbReference>
<dbReference type="PANTHER" id="PTHR43999">
    <property type="entry name" value="DNAJ HOMOLOG SUBFAMILY C MEMBER 2"/>
    <property type="match status" value="1"/>
</dbReference>
<dbReference type="InterPro" id="IPR018253">
    <property type="entry name" value="DnaJ_domain_CS"/>
</dbReference>
<dbReference type="InterPro" id="IPR001623">
    <property type="entry name" value="DnaJ_domain"/>
</dbReference>
<dbReference type="SMART" id="SM00271">
    <property type="entry name" value="DnaJ"/>
    <property type="match status" value="1"/>
</dbReference>
<feature type="domain" description="Myb-like" evidence="4">
    <location>
        <begin position="430"/>
        <end position="476"/>
    </location>
</feature>
<dbReference type="Pfam" id="PF23082">
    <property type="entry name" value="Myb_DNA-binding_2"/>
    <property type="match status" value="1"/>
</dbReference>
<gene>
    <name evidence="5" type="ORF">RMAR00112_LOCUS14359</name>
</gene>
<dbReference type="EMBL" id="HBHW01018697">
    <property type="protein sequence ID" value="CAE0046380.1"/>
    <property type="molecule type" value="Transcribed_RNA"/>
</dbReference>
<dbReference type="SUPFAM" id="SSF46689">
    <property type="entry name" value="Homeodomain-like"/>
    <property type="match status" value="2"/>
</dbReference>
<dbReference type="InterPro" id="IPR009057">
    <property type="entry name" value="Homeodomain-like_sf"/>
</dbReference>
<dbReference type="InterPro" id="IPR001005">
    <property type="entry name" value="SANT/Myb"/>
</dbReference>
<dbReference type="GO" id="GO:0005829">
    <property type="term" value="C:cytosol"/>
    <property type="evidence" value="ECO:0007669"/>
    <property type="project" value="TreeGrafter"/>
</dbReference>
<dbReference type="PANTHER" id="PTHR43999:SF1">
    <property type="entry name" value="DNAJ HOMOLOG SUBFAMILY C MEMBER 2"/>
    <property type="match status" value="1"/>
</dbReference>
<accession>A0A7S2ZP07</accession>
<organism evidence="5">
    <name type="scientific">Rhodosorus marinus</name>
    <dbReference type="NCBI Taxonomy" id="101924"/>
    <lineage>
        <taxon>Eukaryota</taxon>
        <taxon>Rhodophyta</taxon>
        <taxon>Stylonematophyceae</taxon>
        <taxon>Stylonematales</taxon>
        <taxon>Stylonemataceae</taxon>
        <taxon>Rhodosorus</taxon>
    </lineage>
</organism>
<evidence type="ECO:0000313" key="5">
    <source>
        <dbReference type="EMBL" id="CAE0046380.1"/>
    </source>
</evidence>
<dbReference type="GO" id="GO:0030544">
    <property type="term" value="F:Hsp70 protein binding"/>
    <property type="evidence" value="ECO:0007669"/>
    <property type="project" value="InterPro"/>
</dbReference>
<feature type="compositionally biased region" description="Basic and acidic residues" evidence="2">
    <location>
        <begin position="496"/>
        <end position="512"/>
    </location>
</feature>
<dbReference type="AlphaFoldDB" id="A0A7S2ZP07"/>
<reference evidence="5" key="1">
    <citation type="submission" date="2021-01" db="EMBL/GenBank/DDBJ databases">
        <authorList>
            <person name="Corre E."/>
            <person name="Pelletier E."/>
            <person name="Niang G."/>
            <person name="Scheremetjew M."/>
            <person name="Finn R."/>
            <person name="Kale V."/>
            <person name="Holt S."/>
            <person name="Cochrane G."/>
            <person name="Meng A."/>
            <person name="Brown T."/>
            <person name="Cohen L."/>
        </authorList>
    </citation>
    <scope>NUCLEOTIDE SEQUENCE</scope>
    <source>
        <strain evidence="5">CCMP 769</strain>
    </source>
</reference>
<dbReference type="InterPro" id="IPR044634">
    <property type="entry name" value="Zuotin/DnaJC2"/>
</dbReference>
<evidence type="ECO:0000259" key="3">
    <source>
        <dbReference type="PROSITE" id="PS50076"/>
    </source>
</evidence>
<feature type="region of interest" description="Disordered" evidence="2">
    <location>
        <begin position="412"/>
        <end position="441"/>
    </location>
</feature>
<dbReference type="PROSITE" id="PS50090">
    <property type="entry name" value="MYB_LIKE"/>
    <property type="match status" value="1"/>
</dbReference>
<evidence type="ECO:0008006" key="6">
    <source>
        <dbReference type="Google" id="ProtNLM"/>
    </source>
</evidence>
<dbReference type="CDD" id="cd00167">
    <property type="entry name" value="SANT"/>
    <property type="match status" value="1"/>
</dbReference>
<feature type="region of interest" description="Disordered" evidence="2">
    <location>
        <begin position="479"/>
        <end position="522"/>
    </location>
</feature>